<dbReference type="RefSeq" id="WP_073362971.1">
    <property type="nucleotide sequence ID" value="NZ_FQVQ01000007.1"/>
</dbReference>
<dbReference type="OrthoDB" id="1091045at2"/>
<dbReference type="AlphaFoldDB" id="A0A1M5AVK0"/>
<reference evidence="1 2" key="1">
    <citation type="submission" date="2016-11" db="EMBL/GenBank/DDBJ databases">
        <authorList>
            <person name="Jaros S."/>
            <person name="Januszkiewicz K."/>
            <person name="Wedrychowicz H."/>
        </authorList>
    </citation>
    <scope>NUCLEOTIDE SEQUENCE [LARGE SCALE GENOMIC DNA]</scope>
    <source>
        <strain evidence="1 2">DSM 25660</strain>
    </source>
</reference>
<keyword evidence="2" id="KW-1185">Reference proteome</keyword>
<accession>A0A1M5AVK0</accession>
<gene>
    <name evidence="1" type="ORF">SAMN05444377_10711</name>
</gene>
<proteinExistence type="predicted"/>
<organism evidence="1 2">
    <name type="scientific">Flavobacterium fontis</name>
    <dbReference type="NCBI Taxonomy" id="1124188"/>
    <lineage>
        <taxon>Bacteria</taxon>
        <taxon>Pseudomonadati</taxon>
        <taxon>Bacteroidota</taxon>
        <taxon>Flavobacteriia</taxon>
        <taxon>Flavobacteriales</taxon>
        <taxon>Flavobacteriaceae</taxon>
        <taxon>Flavobacterium</taxon>
    </lineage>
</organism>
<evidence type="ECO:0000313" key="1">
    <source>
        <dbReference type="EMBL" id="SHF34250.1"/>
    </source>
</evidence>
<sequence>MHNHIKSKELLEILSNRLKVKSSLERYEFSKNYKTLKQRVNDGYYKIELNTYLSFDLDRKEVSNEIIPYYYRKFDVLHNWFKRYTALSNADFNSRASIFEGGGKLGFTNQFHFLVNCHEFEVDYLFFESELIKTENVFFNKFLTLESLYQHEALPIISNKDHKFHFHESEDLFVLLRLVYIVAPEHFEDLNNRVYIHYENLVVEEHPHAILQFPMYNDIIKDLKDVKIGG</sequence>
<protein>
    <submittedName>
        <fullName evidence="1">Uncharacterized protein</fullName>
    </submittedName>
</protein>
<evidence type="ECO:0000313" key="2">
    <source>
        <dbReference type="Proteomes" id="UP000184147"/>
    </source>
</evidence>
<dbReference type="EMBL" id="FQVQ01000007">
    <property type="protein sequence ID" value="SHF34250.1"/>
    <property type="molecule type" value="Genomic_DNA"/>
</dbReference>
<name>A0A1M5AVK0_9FLAO</name>
<dbReference type="Proteomes" id="UP000184147">
    <property type="component" value="Unassembled WGS sequence"/>
</dbReference>